<dbReference type="Proteomes" id="UP001595190">
    <property type="component" value="Unassembled WGS sequence"/>
</dbReference>
<evidence type="ECO:0000313" key="3">
    <source>
        <dbReference type="EMBL" id="MFC2248569.1"/>
    </source>
</evidence>
<dbReference type="EMBL" id="JBFNQD010000001">
    <property type="protein sequence ID" value="MEW9304697.1"/>
    <property type="molecule type" value="Genomic_DNA"/>
</dbReference>
<evidence type="ECO:0000313" key="2">
    <source>
        <dbReference type="EMBL" id="MEW9304697.1"/>
    </source>
</evidence>
<name>A0ABV3PGE3_9HYPH</name>
<protein>
    <recommendedName>
        <fullName evidence="6">DUF3551 domain-containing protein</fullName>
    </recommendedName>
</protein>
<organism evidence="2 4">
    <name type="scientific">Labrys neptuniae</name>
    <dbReference type="NCBI Taxonomy" id="376174"/>
    <lineage>
        <taxon>Bacteria</taxon>
        <taxon>Pseudomonadati</taxon>
        <taxon>Pseudomonadota</taxon>
        <taxon>Alphaproteobacteria</taxon>
        <taxon>Hyphomicrobiales</taxon>
        <taxon>Xanthobacteraceae</taxon>
        <taxon>Labrys</taxon>
    </lineage>
</organism>
<reference evidence="2 4" key="1">
    <citation type="submission" date="2024-07" db="EMBL/GenBank/DDBJ databases">
        <title>Description of Labrys sedimenti sp. nov., isolated from a diclofenac-degrading enrichment culture.</title>
        <authorList>
            <person name="Tancsics A."/>
            <person name="Csepanyi A."/>
        </authorList>
    </citation>
    <scope>NUCLEOTIDE SEQUENCE [LARGE SCALE GENOMIC DNA]</scope>
    <source>
        <strain evidence="2 4">LMG 23578</strain>
    </source>
</reference>
<dbReference type="Proteomes" id="UP001555786">
    <property type="component" value="Unassembled WGS sequence"/>
</dbReference>
<evidence type="ECO:0000256" key="1">
    <source>
        <dbReference type="SAM" id="SignalP"/>
    </source>
</evidence>
<comment type="caution">
    <text evidence="2">The sequence shown here is derived from an EMBL/GenBank/DDBJ whole genome shotgun (WGS) entry which is preliminary data.</text>
</comment>
<evidence type="ECO:0000313" key="4">
    <source>
        <dbReference type="Proteomes" id="UP001555786"/>
    </source>
</evidence>
<gene>
    <name evidence="2" type="ORF">ABXS05_04060</name>
    <name evidence="3" type="ORF">ACETRX_02980</name>
</gene>
<feature type="chain" id="PRO_5045032882" description="DUF3551 domain-containing protein" evidence="1">
    <location>
        <begin position="22"/>
        <end position="127"/>
    </location>
</feature>
<feature type="signal peptide" evidence="1">
    <location>
        <begin position="1"/>
        <end position="21"/>
    </location>
</feature>
<evidence type="ECO:0000313" key="5">
    <source>
        <dbReference type="Proteomes" id="UP001595190"/>
    </source>
</evidence>
<evidence type="ECO:0008006" key="6">
    <source>
        <dbReference type="Google" id="ProtNLM"/>
    </source>
</evidence>
<keyword evidence="1" id="KW-0732">Signal</keyword>
<reference evidence="3 5" key="2">
    <citation type="submission" date="2024-09" db="EMBL/GenBank/DDBJ databases">
        <title>Description of Labrys sedimenti sp. nov., isolated from a diclofenac-degrading enrichment culture, and genome-based reclassification of Labrys portucalensis as a later heterotypic synonym of Labrys neptuniae.</title>
        <authorList>
            <person name="Tancsics A."/>
            <person name="Csepanyi A."/>
        </authorList>
    </citation>
    <scope>NUCLEOTIDE SEQUENCE [LARGE SCALE GENOMIC DNA]</scope>
    <source>
        <strain evidence="3 5">LMG 23412</strain>
    </source>
</reference>
<sequence>MRQWVIAAYAAAMGLASAGLAAAPAAAMPLTPAAGAENPLLQTVADGCPRNYYRSYGRCVPNSRGYRGPRYGDGYADAPRYYVRPYYDSPGYFDGPGYYDGPRYWAAPRRCPPGRYPGLYGRCVSGW</sequence>
<keyword evidence="4" id="KW-1185">Reference proteome</keyword>
<accession>A0ABV3PGE3</accession>
<proteinExistence type="predicted"/>
<dbReference type="RefSeq" id="WP_311935060.1">
    <property type="nucleotide sequence ID" value="NZ_JAVSCS010000012.1"/>
</dbReference>
<dbReference type="EMBL" id="JBHGPK010000001">
    <property type="protein sequence ID" value="MFC2248569.1"/>
    <property type="molecule type" value="Genomic_DNA"/>
</dbReference>